<reference evidence="9" key="3">
    <citation type="submission" date="2019-08" db="EMBL/GenBank/DDBJ databases">
        <authorList>
            <consortium name="Photinus pyralis genome working group"/>
            <person name="Fallon T.R."/>
            <person name="Sander Lower S.E."/>
            <person name="Weng J.-K."/>
        </authorList>
    </citation>
    <scope>NUCLEOTIDE SEQUENCE</scope>
    <source>
        <strain evidence="9">1611_PpyrPB1</strain>
        <tissue evidence="9">Whole body</tissue>
    </source>
</reference>
<dbReference type="SMART" id="SM00343">
    <property type="entry name" value="ZnF_C2HC"/>
    <property type="match status" value="2"/>
</dbReference>
<keyword evidence="2" id="KW-0963">Cytoplasm</keyword>
<evidence type="ECO:0000313" key="10">
    <source>
        <dbReference type="Proteomes" id="UP000327044"/>
    </source>
</evidence>
<name>A0A1Y1N8Q9_PHOPY</name>
<evidence type="ECO:0008006" key="11">
    <source>
        <dbReference type="Google" id="ProtNLM"/>
    </source>
</evidence>
<comment type="subcellular location">
    <subcellularLocation>
        <location evidence="1">Cytoplasm</location>
    </subcellularLocation>
</comment>
<evidence type="ECO:0000256" key="5">
    <source>
        <dbReference type="PROSITE-ProRule" id="PRU00047"/>
    </source>
</evidence>
<evidence type="ECO:0000313" key="9">
    <source>
        <dbReference type="EMBL" id="KAB0794033.1"/>
    </source>
</evidence>
<dbReference type="InterPro" id="IPR039846">
    <property type="entry name" value="ZCCHC4"/>
</dbReference>
<dbReference type="GO" id="GO:0005730">
    <property type="term" value="C:nucleolus"/>
    <property type="evidence" value="ECO:0007669"/>
    <property type="project" value="TreeGrafter"/>
</dbReference>
<sequence length="454" mass="52415">MSHVEVILEDLTSHPKCPHGPTVLFSRVSDGRRINFFACSACRDRKQCSFYLGTEEKMTSIAQQKWKEATENFTKCINHRKQFMGLNEIKLMSPSLRRYCHTCEQFVPSKYVDKHLAHLSTASISDYLLMHPSELLHPLDNPKKEAQFLFSHTAVKTLVEIIRQQSFSYVLSIGAPRIHEHISSSCEDMTSLLLDIDKRYHSFFGPLQFCWYNMFNNHFFSKDAKDIFHDFLKQSAGQLVIVMDPPFGGRIELLAQTVVSINRLNKAVNGSENDLPVLFVFPYFMEPQILNSFSDFVMLDYKVDYDNHPLFRDGPKGRKQGSPVRIFTNISVSSITLPADEGYKFCDKCVRWVSLENRHCNECELCTSKDGRTYVHCQKCQRCVKPTWSHCATCNRCAQTDHDCSEIVFSQACFHCKEPGHKKRECPKVNHAELQLKRKMGVKTKSRKKLKRAK</sequence>
<keyword evidence="4" id="KW-0808">Transferase</keyword>
<dbReference type="InterPro" id="IPR001878">
    <property type="entry name" value="Znf_CCHC"/>
</dbReference>
<evidence type="ECO:0000256" key="2">
    <source>
        <dbReference type="ARBA" id="ARBA00022490"/>
    </source>
</evidence>
<dbReference type="PROSITE" id="PS50158">
    <property type="entry name" value="ZF_CCHC"/>
    <property type="match status" value="1"/>
</dbReference>
<keyword evidence="5" id="KW-0479">Metal-binding</keyword>
<evidence type="ECO:0000256" key="1">
    <source>
        <dbReference type="ARBA" id="ARBA00004496"/>
    </source>
</evidence>
<dbReference type="AlphaFoldDB" id="A0A1Y1N8Q9"/>
<dbReference type="Pfam" id="PF10237">
    <property type="entry name" value="N6-adenineMlase"/>
    <property type="match status" value="1"/>
</dbReference>
<dbReference type="PANTHER" id="PTHR13493">
    <property type="entry name" value="ZINC FINGER CCHC DOMAIN-CONTAINING"/>
    <property type="match status" value="1"/>
</dbReference>
<dbReference type="PANTHER" id="PTHR13493:SF3">
    <property type="entry name" value="RRNA N6-ADENOSINE-METHYLTRANSFERASE ZCCHC4"/>
    <property type="match status" value="1"/>
</dbReference>
<dbReference type="InterPro" id="IPR017921">
    <property type="entry name" value="Znf_CTCHY"/>
</dbReference>
<dbReference type="InParanoid" id="A0A1Y1N8Q9"/>
<evidence type="ECO:0000256" key="4">
    <source>
        <dbReference type="ARBA" id="ARBA00022679"/>
    </source>
</evidence>
<dbReference type="Pfam" id="PF00098">
    <property type="entry name" value="zf-CCHC"/>
    <property type="match status" value="1"/>
</dbReference>
<proteinExistence type="predicted"/>
<dbReference type="EMBL" id="VVIM01000009">
    <property type="protein sequence ID" value="KAB0794033.1"/>
    <property type="molecule type" value="Genomic_DNA"/>
</dbReference>
<evidence type="ECO:0000313" key="8">
    <source>
        <dbReference type="EMBL" id="JAV93868.1"/>
    </source>
</evidence>
<dbReference type="OrthoDB" id="431817at2759"/>
<keyword evidence="5" id="KW-0863">Zinc-finger</keyword>
<dbReference type="GO" id="GO:0005737">
    <property type="term" value="C:cytoplasm"/>
    <property type="evidence" value="ECO:0007669"/>
    <property type="project" value="UniProtKB-SubCell"/>
</dbReference>
<dbReference type="Gene3D" id="4.10.60.10">
    <property type="entry name" value="Zinc finger, CCHC-type"/>
    <property type="match status" value="1"/>
</dbReference>
<evidence type="ECO:0000256" key="3">
    <source>
        <dbReference type="ARBA" id="ARBA00022603"/>
    </source>
</evidence>
<evidence type="ECO:0000259" key="7">
    <source>
        <dbReference type="PROSITE" id="PS51270"/>
    </source>
</evidence>
<reference evidence="8" key="1">
    <citation type="journal article" date="2016" name="Sci. Rep.">
        <title>Molecular characterization of firefly nuptial gifts: a multi-omics approach sheds light on postcopulatory sexual selection.</title>
        <authorList>
            <person name="Al-Wathiqui N."/>
            <person name="Fallon T.R."/>
            <person name="South A."/>
            <person name="Weng J.K."/>
            <person name="Lewis S.M."/>
        </authorList>
    </citation>
    <scope>NUCLEOTIDE SEQUENCE</scope>
</reference>
<dbReference type="FunCoup" id="A0A1Y1N8Q9">
    <property type="interactions" value="1617"/>
</dbReference>
<reference evidence="9 10" key="2">
    <citation type="journal article" date="2018" name="Elife">
        <title>Firefly genomes illuminate parallel origins of bioluminescence in beetles.</title>
        <authorList>
            <person name="Fallon T.R."/>
            <person name="Lower S.E."/>
            <person name="Chang C.H."/>
            <person name="Bessho-Uehara M."/>
            <person name="Martin G.J."/>
            <person name="Bewick A.J."/>
            <person name="Behringer M."/>
            <person name="Debat H.J."/>
            <person name="Wong I."/>
            <person name="Day J.C."/>
            <person name="Suvorov A."/>
            <person name="Silva C.J."/>
            <person name="Stanger-Hall K.F."/>
            <person name="Hall D.W."/>
            <person name="Schmitz R.J."/>
            <person name="Nelson D.R."/>
            <person name="Lewis S.M."/>
            <person name="Shigenobu S."/>
            <person name="Bybee S.M."/>
            <person name="Larracuente A.M."/>
            <person name="Oba Y."/>
            <person name="Weng J.K."/>
        </authorList>
    </citation>
    <scope>NUCLEOTIDE SEQUENCE [LARGE SCALE GENOMIC DNA]</scope>
    <source>
        <strain evidence="9">1611_PpyrPB1</strain>
        <tissue evidence="9">Whole body</tissue>
    </source>
</reference>
<evidence type="ECO:0000259" key="6">
    <source>
        <dbReference type="PROSITE" id="PS50158"/>
    </source>
</evidence>
<dbReference type="InterPro" id="IPR041370">
    <property type="entry name" value="Mlase_EEF1AKMT1/ZCCHC4"/>
</dbReference>
<protein>
    <recommendedName>
        <fullName evidence="11">CCHC-type domain-containing protein</fullName>
    </recommendedName>
</protein>
<dbReference type="Proteomes" id="UP000327044">
    <property type="component" value="Unassembled WGS sequence"/>
</dbReference>
<dbReference type="EMBL" id="GEZM01010734">
    <property type="protein sequence ID" value="JAV93868.1"/>
    <property type="molecule type" value="Transcribed_RNA"/>
</dbReference>
<feature type="domain" description="CTCHY-type" evidence="7">
    <location>
        <begin position="341"/>
        <end position="405"/>
    </location>
</feature>
<accession>A0A1Y1N8Q9</accession>
<keyword evidence="5" id="KW-0862">Zinc</keyword>
<dbReference type="GO" id="GO:0008270">
    <property type="term" value="F:zinc ion binding"/>
    <property type="evidence" value="ECO:0007669"/>
    <property type="project" value="UniProtKB-KW"/>
</dbReference>
<organism evidence="8">
    <name type="scientific">Photinus pyralis</name>
    <name type="common">Common eastern firefly</name>
    <name type="synonym">Lampyris pyralis</name>
    <dbReference type="NCBI Taxonomy" id="7054"/>
    <lineage>
        <taxon>Eukaryota</taxon>
        <taxon>Metazoa</taxon>
        <taxon>Ecdysozoa</taxon>
        <taxon>Arthropoda</taxon>
        <taxon>Hexapoda</taxon>
        <taxon>Insecta</taxon>
        <taxon>Pterygota</taxon>
        <taxon>Neoptera</taxon>
        <taxon>Endopterygota</taxon>
        <taxon>Coleoptera</taxon>
        <taxon>Polyphaga</taxon>
        <taxon>Elateriformia</taxon>
        <taxon>Elateroidea</taxon>
        <taxon>Lampyridae</taxon>
        <taxon>Lampyrinae</taxon>
        <taxon>Photinus</taxon>
    </lineage>
</organism>
<dbReference type="GO" id="GO:0008988">
    <property type="term" value="F:rRNA (adenine-N6-)-methyltransferase activity"/>
    <property type="evidence" value="ECO:0007669"/>
    <property type="project" value="InterPro"/>
</dbReference>
<dbReference type="PROSITE" id="PS50216">
    <property type="entry name" value="DHHC"/>
    <property type="match status" value="1"/>
</dbReference>
<dbReference type="GO" id="GO:0003676">
    <property type="term" value="F:nucleic acid binding"/>
    <property type="evidence" value="ECO:0007669"/>
    <property type="project" value="InterPro"/>
</dbReference>
<feature type="domain" description="CCHC-type" evidence="6">
    <location>
        <begin position="413"/>
        <end position="428"/>
    </location>
</feature>
<keyword evidence="10" id="KW-1185">Reference proteome</keyword>
<dbReference type="PROSITE" id="PS51270">
    <property type="entry name" value="ZF_CTCHY"/>
    <property type="match status" value="1"/>
</dbReference>
<keyword evidence="3" id="KW-0489">Methyltransferase</keyword>
<gene>
    <name evidence="9" type="ORF">PPYR_13653</name>
</gene>